<gene>
    <name evidence="3" type="ORF">R1sor_007634</name>
</gene>
<evidence type="ECO:0008006" key="5">
    <source>
        <dbReference type="Google" id="ProtNLM"/>
    </source>
</evidence>
<accession>A0ABD3HRB9</accession>
<dbReference type="Pfam" id="PF10494">
    <property type="entry name" value="Stk19"/>
    <property type="match status" value="1"/>
</dbReference>
<dbReference type="EMBL" id="JBJQOH010000003">
    <property type="protein sequence ID" value="KAL3693983.1"/>
    <property type="molecule type" value="Genomic_DNA"/>
</dbReference>
<sequence length="343" mass="38687">MRRKGLLAGPSYVTGFALSKFAASVIKEEKKEERKRKRHQNNEKNGDLNGTGVIEGTESCIAEKKRVIAGDGGAITDGLQEISEGNKLEIFLDVDDDPGLDASGVETEWCLPTDTLVAVRLMCEQFPKLDQSSVRPFVLRSQIYSSVSNRTTADRELEELKQQQVLRAFKLNSGKDDFAVMLTDDYLKQIECAKQWIRSKRPEEDTAVFDWFRTHVISAQTGTSIRHSQLVHLLSQAGDVKDKQISLLINSGLLVRLLADESTYWFAIPSIGSLLKSLTQGRKELTSFLSRRRYKEIIQAVLEKKRLRTSQFDMRFHIRDLLGSGHIHLVNTPVGPLIRLSND</sequence>
<evidence type="ECO:0000256" key="1">
    <source>
        <dbReference type="ARBA" id="ARBA00093458"/>
    </source>
</evidence>
<feature type="region of interest" description="Disordered" evidence="2">
    <location>
        <begin position="29"/>
        <end position="50"/>
    </location>
</feature>
<comment type="similarity">
    <text evidence="1">Belongs to the STK19 family.</text>
</comment>
<organism evidence="3 4">
    <name type="scientific">Riccia sorocarpa</name>
    <dbReference type="NCBI Taxonomy" id="122646"/>
    <lineage>
        <taxon>Eukaryota</taxon>
        <taxon>Viridiplantae</taxon>
        <taxon>Streptophyta</taxon>
        <taxon>Embryophyta</taxon>
        <taxon>Marchantiophyta</taxon>
        <taxon>Marchantiopsida</taxon>
        <taxon>Marchantiidae</taxon>
        <taxon>Marchantiales</taxon>
        <taxon>Ricciaceae</taxon>
        <taxon>Riccia</taxon>
    </lineage>
</organism>
<name>A0ABD3HRB9_9MARC</name>
<dbReference type="PANTHER" id="PTHR15243:SF0">
    <property type="entry name" value="SERINE_THREONINE-PROTEIN KINASE 19"/>
    <property type="match status" value="1"/>
</dbReference>
<evidence type="ECO:0000313" key="4">
    <source>
        <dbReference type="Proteomes" id="UP001633002"/>
    </source>
</evidence>
<proteinExistence type="inferred from homology"/>
<keyword evidence="4" id="KW-1185">Reference proteome</keyword>
<protein>
    <recommendedName>
        <fullName evidence="5">Serine/threonine-protein kinase 19</fullName>
    </recommendedName>
</protein>
<dbReference type="AlphaFoldDB" id="A0ABD3HRB9"/>
<reference evidence="3 4" key="1">
    <citation type="submission" date="2024-09" db="EMBL/GenBank/DDBJ databases">
        <title>Chromosome-scale assembly of Riccia sorocarpa.</title>
        <authorList>
            <person name="Paukszto L."/>
        </authorList>
    </citation>
    <scope>NUCLEOTIDE SEQUENCE [LARGE SCALE GENOMIC DNA]</scope>
    <source>
        <strain evidence="3">LP-2024</strain>
        <tissue evidence="3">Aerial parts of the thallus</tissue>
    </source>
</reference>
<evidence type="ECO:0000313" key="3">
    <source>
        <dbReference type="EMBL" id="KAL3693983.1"/>
    </source>
</evidence>
<dbReference type="Proteomes" id="UP001633002">
    <property type="component" value="Unassembled WGS sequence"/>
</dbReference>
<comment type="caution">
    <text evidence="3">The sequence shown here is derived from an EMBL/GenBank/DDBJ whole genome shotgun (WGS) entry which is preliminary data.</text>
</comment>
<dbReference type="PANTHER" id="PTHR15243">
    <property type="entry name" value="SERINE/THREONINE-PROTEIN KINASE 19"/>
    <property type="match status" value="1"/>
</dbReference>
<dbReference type="InterPro" id="IPR018865">
    <property type="entry name" value="STK19-like"/>
</dbReference>
<evidence type="ECO:0000256" key="2">
    <source>
        <dbReference type="SAM" id="MobiDB-lite"/>
    </source>
</evidence>